<evidence type="ECO:0000256" key="1">
    <source>
        <dbReference type="ARBA" id="ARBA00004123"/>
    </source>
</evidence>
<feature type="region of interest" description="Disordered" evidence="10">
    <location>
        <begin position="389"/>
        <end position="409"/>
    </location>
</feature>
<evidence type="ECO:0000256" key="4">
    <source>
        <dbReference type="ARBA" id="ARBA00023016"/>
    </source>
</evidence>
<dbReference type="FunFam" id="1.10.10.10:FF:000057">
    <property type="entry name" value="Heat shock transcription factor 1"/>
    <property type="match status" value="1"/>
</dbReference>
<gene>
    <name evidence="13 14 15 16 17" type="primary">LOC107417231</name>
</gene>
<evidence type="ECO:0000256" key="8">
    <source>
        <dbReference type="ARBA" id="ARBA00061350"/>
    </source>
</evidence>
<proteinExistence type="inferred from homology"/>
<evidence type="ECO:0000256" key="7">
    <source>
        <dbReference type="ARBA" id="ARBA00023242"/>
    </source>
</evidence>
<evidence type="ECO:0000256" key="2">
    <source>
        <dbReference type="ARBA" id="ARBA00022553"/>
    </source>
</evidence>
<dbReference type="SMR" id="A0A6P4A0C0"/>
<dbReference type="RefSeq" id="XP_015881319.1">
    <property type="nucleotide sequence ID" value="XM_016025833.2"/>
</dbReference>
<feature type="coiled-coil region" evidence="9">
    <location>
        <begin position="119"/>
        <end position="174"/>
    </location>
</feature>
<dbReference type="InterPro" id="IPR036388">
    <property type="entry name" value="WH-like_DNA-bd_sf"/>
</dbReference>
<keyword evidence="4" id="KW-0346">Stress response</keyword>
<dbReference type="GO" id="GO:0000978">
    <property type="term" value="F:RNA polymerase II cis-regulatory region sequence-specific DNA binding"/>
    <property type="evidence" value="ECO:0007669"/>
    <property type="project" value="TreeGrafter"/>
</dbReference>
<dbReference type="InterPro" id="IPR036390">
    <property type="entry name" value="WH_DNA-bd_sf"/>
</dbReference>
<dbReference type="InterPro" id="IPR000232">
    <property type="entry name" value="HSF_DNA-bd"/>
</dbReference>
<keyword evidence="2" id="KW-0597">Phosphoprotein</keyword>
<dbReference type="RefSeq" id="XP_060672506.1">
    <property type="nucleotide sequence ID" value="XM_060816523.1"/>
</dbReference>
<sequence length="439" mass="50414">MDGSHGSSTAPAPFLSKTYELVDEASSDSVVSWSQSGCSFVVWNPTEFAKDLLPMYFKHNNFSSFVRQLNTYGFRKIDPDQWEFANEEFIRGQRHLLKNIHRRKPIHSHSVPNQGNSSASLTEAEKQEYEKEIKRLKHDKRLLQLDLEKHARDNQEFEYQIQSLRNRFQSLEHRQKQLMIFVAEHLQNPEFASVLIHQSEIHNKRRKLKSNHISDESNLEENWNLNLQKENQDAVSACMLKIEKVEKLQSSIEYWEELMCEVCSDIGQEVIDTCLLPQTSPTASEVQDPEIHEGHCSPRSHISSPNSFDVHSSPEMLAGSSNHTDSPIMVSIFTNVNIQKKSPNIDMNTKPVGVPEVEAFETKVVRTKGGSPTKVNDLFWEQCLTEIPGSSNIQEDQSERRDMDSEVNDGEGTIQRNLWWNMNNVEKLTQQIGHLTPAM</sequence>
<evidence type="ECO:0000313" key="16">
    <source>
        <dbReference type="RefSeq" id="XP_015881322.1"/>
    </source>
</evidence>
<dbReference type="GO" id="GO:0034605">
    <property type="term" value="P:cellular response to heat"/>
    <property type="evidence" value="ECO:0007669"/>
    <property type="project" value="TreeGrafter"/>
</dbReference>
<evidence type="ECO:0000259" key="11">
    <source>
        <dbReference type="PROSITE" id="PS00434"/>
    </source>
</evidence>
<dbReference type="PROSITE" id="PS00434">
    <property type="entry name" value="HSF_DOMAIN"/>
    <property type="match status" value="1"/>
</dbReference>
<reference evidence="13 14" key="1">
    <citation type="submission" date="2025-04" db="UniProtKB">
        <authorList>
            <consortium name="RefSeq"/>
        </authorList>
    </citation>
    <scope>IDENTIFICATION</scope>
    <source>
        <tissue evidence="13 14">In vitro plantlets</tissue>
        <tissue evidence="17">Seedling</tissue>
    </source>
</reference>
<dbReference type="SUPFAM" id="SSF46785">
    <property type="entry name" value="Winged helix' DNA-binding domain"/>
    <property type="match status" value="1"/>
</dbReference>
<dbReference type="RefSeq" id="XP_015881318.1">
    <property type="nucleotide sequence ID" value="XM_016025832.2"/>
</dbReference>
<accession>A0A6P4A0C0</accession>
<dbReference type="GO" id="GO:0003700">
    <property type="term" value="F:DNA-binding transcription factor activity"/>
    <property type="evidence" value="ECO:0007669"/>
    <property type="project" value="InterPro"/>
</dbReference>
<evidence type="ECO:0000256" key="10">
    <source>
        <dbReference type="SAM" id="MobiDB-lite"/>
    </source>
</evidence>
<organism evidence="12 13">
    <name type="scientific">Ziziphus jujuba</name>
    <name type="common">Chinese jujube</name>
    <name type="synonym">Ziziphus sativa</name>
    <dbReference type="NCBI Taxonomy" id="326968"/>
    <lineage>
        <taxon>Eukaryota</taxon>
        <taxon>Viridiplantae</taxon>
        <taxon>Streptophyta</taxon>
        <taxon>Embryophyta</taxon>
        <taxon>Tracheophyta</taxon>
        <taxon>Spermatophyta</taxon>
        <taxon>Magnoliopsida</taxon>
        <taxon>eudicotyledons</taxon>
        <taxon>Gunneridae</taxon>
        <taxon>Pentapetalae</taxon>
        <taxon>rosids</taxon>
        <taxon>fabids</taxon>
        <taxon>Rosales</taxon>
        <taxon>Rhamnaceae</taxon>
        <taxon>Paliureae</taxon>
        <taxon>Ziziphus</taxon>
    </lineage>
</organism>
<dbReference type="GeneID" id="107417231"/>
<evidence type="ECO:0000256" key="3">
    <source>
        <dbReference type="ARBA" id="ARBA00023015"/>
    </source>
</evidence>
<evidence type="ECO:0000313" key="14">
    <source>
        <dbReference type="RefSeq" id="XP_015881319.1"/>
    </source>
</evidence>
<dbReference type="GO" id="GO:0006357">
    <property type="term" value="P:regulation of transcription by RNA polymerase II"/>
    <property type="evidence" value="ECO:0007669"/>
    <property type="project" value="TreeGrafter"/>
</dbReference>
<evidence type="ECO:0000256" key="9">
    <source>
        <dbReference type="SAM" id="Coils"/>
    </source>
</evidence>
<dbReference type="PANTHER" id="PTHR10015:SF445">
    <property type="entry name" value="HEAT STRESS TRANSCRIPTION FACTOR A-4B-LIKE"/>
    <property type="match status" value="1"/>
</dbReference>
<keyword evidence="9" id="KW-0175">Coiled coil</keyword>
<dbReference type="AlphaFoldDB" id="A0A6P4A0C0"/>
<dbReference type="PRINTS" id="PR00056">
    <property type="entry name" value="HSFDOMAIN"/>
</dbReference>
<dbReference type="Proteomes" id="UP001652623">
    <property type="component" value="Chromosome 4"/>
</dbReference>
<dbReference type="Gene3D" id="1.10.10.10">
    <property type="entry name" value="Winged helix-like DNA-binding domain superfamily/Winged helix DNA-binding domain"/>
    <property type="match status" value="1"/>
</dbReference>
<feature type="domain" description="HSF-type DNA-binding" evidence="11">
    <location>
        <begin position="53"/>
        <end position="77"/>
    </location>
</feature>
<evidence type="ECO:0000256" key="5">
    <source>
        <dbReference type="ARBA" id="ARBA00023125"/>
    </source>
</evidence>
<dbReference type="SMART" id="SM00415">
    <property type="entry name" value="HSF"/>
    <property type="match status" value="1"/>
</dbReference>
<feature type="compositionally biased region" description="Polar residues" evidence="10">
    <location>
        <begin position="300"/>
        <end position="310"/>
    </location>
</feature>
<feature type="region of interest" description="Disordered" evidence="10">
    <location>
        <begin position="281"/>
        <end position="324"/>
    </location>
</feature>
<evidence type="ECO:0000313" key="17">
    <source>
        <dbReference type="RefSeq" id="XP_060672506.1"/>
    </source>
</evidence>
<dbReference type="PANTHER" id="PTHR10015">
    <property type="entry name" value="HEAT SHOCK TRANSCRIPTION FACTOR"/>
    <property type="match status" value="1"/>
</dbReference>
<keyword evidence="7" id="KW-0539">Nucleus</keyword>
<keyword evidence="5" id="KW-0238">DNA-binding</keyword>
<protein>
    <submittedName>
        <fullName evidence="13 14 17">Heat stress transcription factor A-4c</fullName>
    </submittedName>
</protein>
<dbReference type="GO" id="GO:0005634">
    <property type="term" value="C:nucleus"/>
    <property type="evidence" value="ECO:0007669"/>
    <property type="project" value="UniProtKB-SubCell"/>
</dbReference>
<dbReference type="Pfam" id="PF00447">
    <property type="entry name" value="HSF_DNA-bind"/>
    <property type="match status" value="1"/>
</dbReference>
<comment type="subcellular location">
    <subcellularLocation>
        <location evidence="1">Nucleus</location>
    </subcellularLocation>
</comment>
<comment type="similarity">
    <text evidence="8">Belongs to the HSF family. Class A subfamily.</text>
</comment>
<keyword evidence="3" id="KW-0805">Transcription regulation</keyword>
<evidence type="ECO:0000256" key="6">
    <source>
        <dbReference type="ARBA" id="ARBA00023163"/>
    </source>
</evidence>
<dbReference type="RefSeq" id="XP_015881322.1">
    <property type="nucleotide sequence ID" value="XM_016025836.2"/>
</dbReference>
<evidence type="ECO:0000313" key="13">
    <source>
        <dbReference type="RefSeq" id="XP_015881318.1"/>
    </source>
</evidence>
<dbReference type="RefSeq" id="XP_015881320.1">
    <property type="nucleotide sequence ID" value="XM_016025834.2"/>
</dbReference>
<dbReference type="KEGG" id="zju:107417231"/>
<keyword evidence="12" id="KW-1185">Reference proteome</keyword>
<name>A0A6P4A0C0_ZIZJJ</name>
<evidence type="ECO:0000313" key="15">
    <source>
        <dbReference type="RefSeq" id="XP_015881320.1"/>
    </source>
</evidence>
<evidence type="ECO:0000313" key="12">
    <source>
        <dbReference type="Proteomes" id="UP001652623"/>
    </source>
</evidence>
<keyword evidence="6" id="KW-0804">Transcription</keyword>